<comment type="caution">
    <text evidence="1">The sequence shown here is derived from an EMBL/GenBank/DDBJ whole genome shotgun (WGS) entry which is preliminary data.</text>
</comment>
<sequence>MKMNTWARVVKRAPFIVDSNPSTVATSASTTDGTNEISTDLPASADTIAATFGILSFAGIDLQRNLDRRLRMLQGAAASCRHTIDRNRVTITLFPLIFPLFCCDWPSNIAAHSQRRASAAHLLSAAVALLPAAPFRRSYSTSRRNTSTRLTARRAHLRLFLLNISTRLPPFLCFPS</sequence>
<protein>
    <submittedName>
        <fullName evidence="1">Uncharacterized protein</fullName>
    </submittedName>
</protein>
<evidence type="ECO:0000313" key="2">
    <source>
        <dbReference type="Proteomes" id="UP000287651"/>
    </source>
</evidence>
<organism evidence="1 2">
    <name type="scientific">Ensete ventricosum</name>
    <name type="common">Abyssinian banana</name>
    <name type="synonym">Musa ensete</name>
    <dbReference type="NCBI Taxonomy" id="4639"/>
    <lineage>
        <taxon>Eukaryota</taxon>
        <taxon>Viridiplantae</taxon>
        <taxon>Streptophyta</taxon>
        <taxon>Embryophyta</taxon>
        <taxon>Tracheophyta</taxon>
        <taxon>Spermatophyta</taxon>
        <taxon>Magnoliopsida</taxon>
        <taxon>Liliopsida</taxon>
        <taxon>Zingiberales</taxon>
        <taxon>Musaceae</taxon>
        <taxon>Ensete</taxon>
    </lineage>
</organism>
<gene>
    <name evidence="1" type="ORF">B296_00034579</name>
</gene>
<dbReference type="AlphaFoldDB" id="A0A426XRM5"/>
<evidence type="ECO:0000313" key="1">
    <source>
        <dbReference type="EMBL" id="RRT42100.1"/>
    </source>
</evidence>
<accession>A0A426XRM5</accession>
<name>A0A426XRM5_ENSVE</name>
<dbReference type="Proteomes" id="UP000287651">
    <property type="component" value="Unassembled WGS sequence"/>
</dbReference>
<reference evidence="1 2" key="1">
    <citation type="journal article" date="2014" name="Agronomy (Basel)">
        <title>A Draft Genome Sequence for Ensete ventricosum, the Drought-Tolerant Tree Against Hunger.</title>
        <authorList>
            <person name="Harrison J."/>
            <person name="Moore K.A."/>
            <person name="Paszkiewicz K."/>
            <person name="Jones T."/>
            <person name="Grant M."/>
            <person name="Ambacheew D."/>
            <person name="Muzemil S."/>
            <person name="Studholme D.J."/>
        </authorList>
    </citation>
    <scope>NUCLEOTIDE SEQUENCE [LARGE SCALE GENOMIC DNA]</scope>
</reference>
<dbReference type="EMBL" id="AMZH03018074">
    <property type="protein sequence ID" value="RRT42100.1"/>
    <property type="molecule type" value="Genomic_DNA"/>
</dbReference>
<proteinExistence type="predicted"/>